<dbReference type="SUPFAM" id="SSF51735">
    <property type="entry name" value="NAD(P)-binding Rossmann-fold domains"/>
    <property type="match status" value="3"/>
</dbReference>
<dbReference type="InterPro" id="IPR049900">
    <property type="entry name" value="PKS_mFAS_DH"/>
</dbReference>
<dbReference type="PANTHER" id="PTHR43775">
    <property type="entry name" value="FATTY ACID SYNTHASE"/>
    <property type="match status" value="1"/>
</dbReference>
<evidence type="ECO:0000313" key="12">
    <source>
        <dbReference type="Proteomes" id="UP001595847"/>
    </source>
</evidence>
<evidence type="ECO:0000256" key="2">
    <source>
        <dbReference type="ARBA" id="ARBA00022553"/>
    </source>
</evidence>
<evidence type="ECO:0000259" key="8">
    <source>
        <dbReference type="PROSITE" id="PS50075"/>
    </source>
</evidence>
<keyword evidence="12" id="KW-1185">Reference proteome</keyword>
<dbReference type="InterPro" id="IPR055123">
    <property type="entry name" value="SpnB-like_Rossmann"/>
</dbReference>
<feature type="domain" description="Carrier" evidence="8">
    <location>
        <begin position="9"/>
        <end position="83"/>
    </location>
</feature>
<dbReference type="SMART" id="SM00823">
    <property type="entry name" value="PKS_PP"/>
    <property type="match status" value="2"/>
</dbReference>
<dbReference type="SUPFAM" id="SSF47336">
    <property type="entry name" value="ACP-like"/>
    <property type="match status" value="2"/>
</dbReference>
<dbReference type="PROSITE" id="PS00012">
    <property type="entry name" value="PHOSPHOPANTETHEINE"/>
    <property type="match status" value="1"/>
</dbReference>
<dbReference type="InterPro" id="IPR011032">
    <property type="entry name" value="GroES-like_sf"/>
</dbReference>
<dbReference type="SUPFAM" id="SSF55048">
    <property type="entry name" value="Probable ACP-binding domain of malonyl-CoA ACP transacylase"/>
    <property type="match status" value="1"/>
</dbReference>
<evidence type="ECO:0000313" key="11">
    <source>
        <dbReference type="EMBL" id="MFC3997671.1"/>
    </source>
</evidence>
<dbReference type="SMART" id="SM00822">
    <property type="entry name" value="PKS_KR"/>
    <property type="match status" value="1"/>
</dbReference>
<dbReference type="InterPro" id="IPR016035">
    <property type="entry name" value="Acyl_Trfase/lysoPLipase"/>
</dbReference>
<dbReference type="InterPro" id="IPR001227">
    <property type="entry name" value="Ac_transferase_dom_sf"/>
</dbReference>
<dbReference type="PROSITE" id="PS52019">
    <property type="entry name" value="PKS_MFAS_DH"/>
    <property type="match status" value="1"/>
</dbReference>
<keyword evidence="4" id="KW-0511">Multifunctional enzyme</keyword>
<evidence type="ECO:0000256" key="1">
    <source>
        <dbReference type="ARBA" id="ARBA00022450"/>
    </source>
</evidence>
<feature type="compositionally biased region" description="Polar residues" evidence="7">
    <location>
        <begin position="2070"/>
        <end position="2079"/>
    </location>
</feature>
<dbReference type="PROSITE" id="PS01162">
    <property type="entry name" value="QOR_ZETA_CRYSTAL"/>
    <property type="match status" value="1"/>
</dbReference>
<feature type="region of interest" description="Disordered" evidence="7">
    <location>
        <begin position="86"/>
        <end position="107"/>
    </location>
</feature>
<dbReference type="InterPro" id="IPR057326">
    <property type="entry name" value="KR_dom"/>
</dbReference>
<dbReference type="InterPro" id="IPR013968">
    <property type="entry name" value="PKS_KR"/>
</dbReference>
<accession>A0ABV8FNH2</accession>
<dbReference type="Pfam" id="PF21089">
    <property type="entry name" value="PKS_DH_N"/>
    <property type="match status" value="1"/>
</dbReference>
<dbReference type="InterPro" id="IPR020807">
    <property type="entry name" value="PKS_DH"/>
</dbReference>
<feature type="active site" description="Proton donor; for dehydratase activity" evidence="6">
    <location>
        <position position="1212"/>
    </location>
</feature>
<dbReference type="CDD" id="cd08956">
    <property type="entry name" value="KR_3_FAS_SDR_x"/>
    <property type="match status" value="1"/>
</dbReference>
<dbReference type="Gene3D" id="1.10.1200.10">
    <property type="entry name" value="ACP-like"/>
    <property type="match status" value="2"/>
</dbReference>
<dbReference type="SMART" id="SM00825">
    <property type="entry name" value="PKS_KS"/>
    <property type="match status" value="1"/>
</dbReference>
<dbReference type="Proteomes" id="UP001595847">
    <property type="component" value="Unassembled WGS sequence"/>
</dbReference>
<dbReference type="RefSeq" id="WP_378534799.1">
    <property type="nucleotide sequence ID" value="NZ_JBHSBH010000010.1"/>
</dbReference>
<dbReference type="SUPFAM" id="SSF52151">
    <property type="entry name" value="FabD/lysophospholipase-like"/>
    <property type="match status" value="1"/>
</dbReference>
<dbReference type="InterPro" id="IPR018201">
    <property type="entry name" value="Ketoacyl_synth_AS"/>
</dbReference>
<dbReference type="Pfam" id="PF16197">
    <property type="entry name" value="KAsynt_C_assoc"/>
    <property type="match status" value="1"/>
</dbReference>
<evidence type="ECO:0000259" key="10">
    <source>
        <dbReference type="PROSITE" id="PS52019"/>
    </source>
</evidence>
<evidence type="ECO:0000256" key="5">
    <source>
        <dbReference type="ARBA" id="ARBA00023315"/>
    </source>
</evidence>
<keyword evidence="3" id="KW-0808">Transferase</keyword>
<dbReference type="Gene3D" id="3.90.180.10">
    <property type="entry name" value="Medium-chain alcohol dehydrogenases, catalytic domain"/>
    <property type="match status" value="1"/>
</dbReference>
<dbReference type="PROSITE" id="PS00606">
    <property type="entry name" value="KS3_1"/>
    <property type="match status" value="1"/>
</dbReference>
<comment type="caution">
    <text evidence="11">The sequence shown here is derived from an EMBL/GenBank/DDBJ whole genome shotgun (WGS) entry which is preliminary data.</text>
</comment>
<dbReference type="PROSITE" id="PS50075">
    <property type="entry name" value="CARRIER"/>
    <property type="match status" value="2"/>
</dbReference>
<dbReference type="Gene3D" id="3.40.50.11460">
    <property type="match status" value="1"/>
</dbReference>
<dbReference type="Pfam" id="PF00698">
    <property type="entry name" value="Acyl_transf_1"/>
    <property type="match status" value="1"/>
</dbReference>
<keyword evidence="1" id="KW-0596">Phosphopantetheine</keyword>
<dbReference type="Pfam" id="PF08240">
    <property type="entry name" value="ADH_N"/>
    <property type="match status" value="1"/>
</dbReference>
<reference evidence="12" key="1">
    <citation type="journal article" date="2019" name="Int. J. Syst. Evol. Microbiol.">
        <title>The Global Catalogue of Microorganisms (GCM) 10K type strain sequencing project: providing services to taxonomists for standard genome sequencing and annotation.</title>
        <authorList>
            <consortium name="The Broad Institute Genomics Platform"/>
            <consortium name="The Broad Institute Genome Sequencing Center for Infectious Disease"/>
            <person name="Wu L."/>
            <person name="Ma J."/>
        </authorList>
    </citation>
    <scope>NUCLEOTIDE SEQUENCE [LARGE SCALE GENOMIC DNA]</scope>
    <source>
        <strain evidence="12">TBRC 1826</strain>
    </source>
</reference>
<dbReference type="InterPro" id="IPR020806">
    <property type="entry name" value="PKS_PP-bd"/>
</dbReference>
<organism evidence="11 12">
    <name type="scientific">Nocardiopsis sediminis</name>
    <dbReference type="NCBI Taxonomy" id="1778267"/>
    <lineage>
        <taxon>Bacteria</taxon>
        <taxon>Bacillati</taxon>
        <taxon>Actinomycetota</taxon>
        <taxon>Actinomycetes</taxon>
        <taxon>Streptosporangiales</taxon>
        <taxon>Nocardiopsidaceae</taxon>
        <taxon>Nocardiopsis</taxon>
    </lineage>
</organism>
<feature type="region of interest" description="C-terminal hotdog fold" evidence="6">
    <location>
        <begin position="1153"/>
        <end position="1292"/>
    </location>
</feature>
<dbReference type="InterPro" id="IPR050091">
    <property type="entry name" value="PKS_NRPS_Biosynth_Enz"/>
</dbReference>
<dbReference type="InterPro" id="IPR016036">
    <property type="entry name" value="Malonyl_transacylase_ACP-bd"/>
</dbReference>
<feature type="non-terminal residue" evidence="11">
    <location>
        <position position="1"/>
    </location>
</feature>
<dbReference type="InterPro" id="IPR014031">
    <property type="entry name" value="Ketoacyl_synth_C"/>
</dbReference>
<feature type="region of interest" description="N-terminal hotdog fold" evidence="6">
    <location>
        <begin position="1014"/>
        <end position="1141"/>
    </location>
</feature>
<feature type="active site" description="Proton acceptor; for dehydratase activity" evidence="6">
    <location>
        <position position="1046"/>
    </location>
</feature>
<dbReference type="InterPro" id="IPR020843">
    <property type="entry name" value="ER"/>
</dbReference>
<dbReference type="InterPro" id="IPR016039">
    <property type="entry name" value="Thiolase-like"/>
</dbReference>
<dbReference type="Pfam" id="PF22953">
    <property type="entry name" value="SpnB_Rossmann"/>
    <property type="match status" value="1"/>
</dbReference>
<dbReference type="InterPro" id="IPR013154">
    <property type="entry name" value="ADH-like_N"/>
</dbReference>
<proteinExistence type="predicted"/>
<dbReference type="InterPro" id="IPR006162">
    <property type="entry name" value="Ppantetheine_attach_site"/>
</dbReference>
<dbReference type="InterPro" id="IPR049551">
    <property type="entry name" value="PKS_DH_C"/>
</dbReference>
<dbReference type="CDD" id="cd05195">
    <property type="entry name" value="enoyl_red"/>
    <property type="match status" value="1"/>
</dbReference>
<dbReference type="SMART" id="SM01294">
    <property type="entry name" value="PKS_PP_betabranch"/>
    <property type="match status" value="2"/>
</dbReference>
<dbReference type="InterPro" id="IPR020841">
    <property type="entry name" value="PKS_Beta-ketoAc_synthase_dom"/>
</dbReference>
<gene>
    <name evidence="11" type="ORF">ACFOVU_17185</name>
</gene>
<dbReference type="Pfam" id="PF14765">
    <property type="entry name" value="PS-DH"/>
    <property type="match status" value="1"/>
</dbReference>
<dbReference type="SUPFAM" id="SSF53901">
    <property type="entry name" value="Thiolase-like"/>
    <property type="match status" value="1"/>
</dbReference>
<dbReference type="Pfam" id="PF13602">
    <property type="entry name" value="ADH_zinc_N_2"/>
    <property type="match status" value="1"/>
</dbReference>
<dbReference type="InterPro" id="IPR009081">
    <property type="entry name" value="PP-bd_ACP"/>
</dbReference>
<dbReference type="InterPro" id="IPR032821">
    <property type="entry name" value="PKS_assoc"/>
</dbReference>
<evidence type="ECO:0000256" key="3">
    <source>
        <dbReference type="ARBA" id="ARBA00022679"/>
    </source>
</evidence>
<protein>
    <submittedName>
        <fullName evidence="11">SDR family NAD(P)-dependent oxidoreductase</fullName>
    </submittedName>
</protein>
<evidence type="ECO:0000256" key="4">
    <source>
        <dbReference type="ARBA" id="ARBA00023268"/>
    </source>
</evidence>
<dbReference type="PROSITE" id="PS52004">
    <property type="entry name" value="KS3_2"/>
    <property type="match status" value="1"/>
</dbReference>
<sequence length="2172" mass="221861">ATAPGHRARTPADLVNAHIAVVLGDDAGAIDPRRSFKDLGFTSLMSTDLLTRLKQATGLRLPATLLFDHPTPARLTELLARDLAGPGAPEREAREAAPVQEASAPAPGAEPVAIVGMGCRFPGGVRRPEDLWRLVAEGADAITGFPDDRGWDLDALRGAGPGAPGTSATGHGGFLDDAAGFDPAFFGISPREANAMDPQQRLLLETSWEAVERAGIRPGDLHGRSVGVFVGAMAQEYGPHLWEPAEGTGGHLLTGTTGSVASGRIAYVLGLEGPALTVDTACSSSLVALHQAVQSLRRGECEMALAGGAAVMSSPGMFIQFSAQGGLSPDGRCRAFGAGADGTGWAEGAGMLLIEPLSRAREAGHPVLAVIRGSAINQDGASNGLTAPNGAAQERVIARALDDAGLGPADVDAVEAHGTGTPLGDPIEANALITAYGRDRPAGRPLLLGSLKSNIGHAQAAAGVGGIIKTVLALRNEELPRTLHADTPSPHVGWDTGALRLLTRPVPWPQGAVPRRAGVSSFGISGTNAHVIVEEAPPQDAGDARSGDGPGSGGTVPWVLSARTAPALRAQAGRLAGFAAEHPGLDPADVGFSLATTRTAFEHRAVVLGTRRQDLVDGLAALRNGDPAPNVVTGRAGASAGPVLVFPGQGAQWAGMAVELLDTSAVFAARMAECADALAPHTDWPLLETVRGGKGAARLERVDVIQPVLWAVMVSLAEVWRSLGVVPAAVVGHSQGEIAAACVAGALSLEDAAKVAALRSRAITALAGTGAMASVPLGADKVRRRLNGWAERLHIAAVNGPSTTVVAGERAALEAFTAACRANGVRARTVDVDYASHTPHVEVLHEQLMDLLDGITPGSADVAFHSTLTGGRLDTAGLNADYWYCNLRSPVCFQQAVASLIADGHRLFIEASPHPVVGIGVQECLDEAGVHGAAIGTLRRGEGGWDRILTSVAQAHVNGADVDWDAVFADRPRGRRRPLDLPTYPFQHRRHWLAPGSAAAPDAASGAGAGPAGHPMLAAVLDMAGSGETVFTGRLSLDAHPWLADHTVDGTAVLPGTALVDLALHAGRHLDCERLDDLTLESPLLLDAAGATDLQLTVAPADGTGRRALTVYGRPCGTRDAGGAPWTRTGSGTLAPADAAVPPHDTAWPPPGAQQVDLSGAYARLSDQGHGYGPAFQGLRAAWLSGDGILAEIALPPVAGGGGFGIHPALLDAALHPLLAPVTGRGPAAGGPQLPFSWTGVRLHATGATALRVHITPAGPGAAALRITGPDGAPVADIASLTLRRPPAGTIASGTGDGGGSLFRMAWAPAAPGAVHDVTAGGAAVIGGPGPGLPGARRYLDLDALAAALEAGLPAPGTVVAHAPLPGGTTAEAAGATARWALGLVQGWLADDRLAASRLIVTTTRAVAVHDGDRPAGLPAAPVWGLLRSAQNEHPGRFALLDVDEDASAADVAAAAATGAPQAALRCGSVHTPSLAGTDADGTLLPADPQWRLDAGSGGSIDALAPVAAPTRMPLGRGEVRVAVRAAGLNFRDVLITLGLYPGRAVIGTEAAGVVEDTGPGVTGMAPGDRVMGLFHGGAFGVSATTDRRLLAPIPDGWSFTRAAAVPIAFLTAHHGLVDLAGTGPGQRVLVHAAAGGVGTAAVQLARSLGAEVFATASPGKWDALRAAGLDDAHISDSRTLDFEQRFREATRGAGMDAVLNTLAGEFTDASLRLLAPGGTFVELGKTDVRDPAPEGVAYRPFDLLEVDPDRIAEMLAGLVALLDRGDLAAPPTTALPVYRAPEAFRRLQQAAHVGKIVLTLPPRPAPEGTTLITGGTGTLGREVARHLAARHGAGHLLLVGRRGASAEGADGLAAELAGLGCEVTFAACDAADRAALAEVIGSIPARHPLTSVIHAAGVLEDGTVEALTAGHIDRVFGSKVDAAWNLHELTRDLPLSSFVLFSSVAGVVGTAGQANYAAANAFLDALAHERRAEGLPATSLSWGLWEQASGMTGHLDRADLARMARTGFAPVATERALELLDAALTTGHPHLVPVRLDPSVLRDRSAHGALPSVVRGLVPAPEPDRPRQQRVTQGSASSWADRLAGLPEAERAVGLEALLRAQVATVLGHDSPDAVEPGGTFEEMGFDSLTSVELRNRLRSATGLRLPATVAFDYPTVADLAGRLLSDLRAG</sequence>
<feature type="domain" description="PKS/mFAS DH" evidence="10">
    <location>
        <begin position="1014"/>
        <end position="1292"/>
    </location>
</feature>
<feature type="domain" description="Carrier" evidence="8">
    <location>
        <begin position="2094"/>
        <end position="2169"/>
    </location>
</feature>
<dbReference type="Gene3D" id="3.40.366.10">
    <property type="entry name" value="Malonyl-Coenzyme A Acyl Carrier Protein, domain 2"/>
    <property type="match status" value="1"/>
</dbReference>
<dbReference type="InterPro" id="IPR014030">
    <property type="entry name" value="Ketoacyl_synth_N"/>
</dbReference>
<keyword evidence="2" id="KW-0597">Phosphoprotein</keyword>
<dbReference type="InterPro" id="IPR042104">
    <property type="entry name" value="PKS_dehydratase_sf"/>
</dbReference>
<evidence type="ECO:0000256" key="7">
    <source>
        <dbReference type="SAM" id="MobiDB-lite"/>
    </source>
</evidence>
<dbReference type="SUPFAM" id="SSF50129">
    <property type="entry name" value="GroES-like"/>
    <property type="match status" value="1"/>
</dbReference>
<dbReference type="Gene3D" id="3.10.129.110">
    <property type="entry name" value="Polyketide synthase dehydratase"/>
    <property type="match status" value="1"/>
</dbReference>
<dbReference type="Pfam" id="PF02801">
    <property type="entry name" value="Ketoacyl-synt_C"/>
    <property type="match status" value="1"/>
</dbReference>
<dbReference type="EMBL" id="JBHSBH010000010">
    <property type="protein sequence ID" value="MFC3997671.1"/>
    <property type="molecule type" value="Genomic_DNA"/>
</dbReference>
<dbReference type="Pfam" id="PF00550">
    <property type="entry name" value="PP-binding"/>
    <property type="match status" value="2"/>
</dbReference>
<dbReference type="InterPro" id="IPR014043">
    <property type="entry name" value="Acyl_transferase_dom"/>
</dbReference>
<dbReference type="CDD" id="cd00833">
    <property type="entry name" value="PKS"/>
    <property type="match status" value="1"/>
</dbReference>
<evidence type="ECO:0000259" key="9">
    <source>
        <dbReference type="PROSITE" id="PS52004"/>
    </source>
</evidence>
<feature type="domain" description="Ketosynthase family 3 (KS3)" evidence="9">
    <location>
        <begin position="109"/>
        <end position="535"/>
    </location>
</feature>
<feature type="region of interest" description="Disordered" evidence="7">
    <location>
        <begin position="2056"/>
        <end position="2079"/>
    </location>
</feature>
<keyword evidence="5" id="KW-0012">Acyltransferase</keyword>
<evidence type="ECO:0000256" key="6">
    <source>
        <dbReference type="PROSITE-ProRule" id="PRU01363"/>
    </source>
</evidence>
<dbReference type="Gene3D" id="3.40.47.10">
    <property type="match status" value="1"/>
</dbReference>
<dbReference type="Gene3D" id="3.40.50.720">
    <property type="entry name" value="NAD(P)-binding Rossmann-like Domain"/>
    <property type="match status" value="1"/>
</dbReference>
<dbReference type="SMART" id="SM00829">
    <property type="entry name" value="PKS_ER"/>
    <property type="match status" value="1"/>
</dbReference>
<dbReference type="Pfam" id="PF00109">
    <property type="entry name" value="ketoacyl-synt"/>
    <property type="match status" value="1"/>
</dbReference>
<name>A0ABV8FNH2_9ACTN</name>
<dbReference type="PANTHER" id="PTHR43775:SF51">
    <property type="entry name" value="INACTIVE PHENOLPHTHIOCEROL SYNTHESIS POLYKETIDE SYNTHASE TYPE I PKS1-RELATED"/>
    <property type="match status" value="1"/>
</dbReference>
<dbReference type="InterPro" id="IPR049552">
    <property type="entry name" value="PKS_DH_N"/>
</dbReference>
<dbReference type="SMART" id="SM00826">
    <property type="entry name" value="PKS_DH"/>
    <property type="match status" value="1"/>
</dbReference>
<dbReference type="Gene3D" id="3.30.70.3290">
    <property type="match status" value="1"/>
</dbReference>
<dbReference type="InterPro" id="IPR002364">
    <property type="entry name" value="Quin_OxRdtase/zeta-crystal_CS"/>
</dbReference>
<dbReference type="InterPro" id="IPR036291">
    <property type="entry name" value="NAD(P)-bd_dom_sf"/>
</dbReference>
<dbReference type="Pfam" id="PF08659">
    <property type="entry name" value="KR"/>
    <property type="match status" value="1"/>
</dbReference>
<dbReference type="SMART" id="SM00827">
    <property type="entry name" value="PKS_AT"/>
    <property type="match status" value="1"/>
</dbReference>
<dbReference type="InterPro" id="IPR036736">
    <property type="entry name" value="ACP-like_sf"/>
</dbReference>